<dbReference type="InterPro" id="IPR000917">
    <property type="entry name" value="Sulfatase_N"/>
</dbReference>
<feature type="domain" description="Sulfatase N-terminal" evidence="3">
    <location>
        <begin position="2"/>
        <end position="208"/>
    </location>
</feature>
<dbReference type="InterPro" id="IPR017850">
    <property type="entry name" value="Alkaline_phosphatase_core_sf"/>
</dbReference>
<dbReference type="GO" id="GO:0004065">
    <property type="term" value="F:arylsulfatase activity"/>
    <property type="evidence" value="ECO:0007669"/>
    <property type="project" value="TreeGrafter"/>
</dbReference>
<proteinExistence type="inferred from homology"/>
<organism evidence="4">
    <name type="scientific">marine metagenome</name>
    <dbReference type="NCBI Taxonomy" id="408172"/>
    <lineage>
        <taxon>unclassified sequences</taxon>
        <taxon>metagenomes</taxon>
        <taxon>ecological metagenomes</taxon>
    </lineage>
</organism>
<gene>
    <name evidence="4" type="ORF">METZ01_LOCUS385966</name>
</gene>
<feature type="non-terminal residue" evidence="4">
    <location>
        <position position="1"/>
    </location>
</feature>
<dbReference type="Gene3D" id="3.30.1120.10">
    <property type="match status" value="1"/>
</dbReference>
<dbReference type="EMBL" id="UINC01143912">
    <property type="protein sequence ID" value="SVD33112.1"/>
    <property type="molecule type" value="Genomic_DNA"/>
</dbReference>
<dbReference type="SUPFAM" id="SSF53649">
    <property type="entry name" value="Alkaline phosphatase-like"/>
    <property type="match status" value="1"/>
</dbReference>
<reference evidence="4" key="1">
    <citation type="submission" date="2018-05" db="EMBL/GenBank/DDBJ databases">
        <authorList>
            <person name="Lanie J.A."/>
            <person name="Ng W.-L."/>
            <person name="Kazmierczak K.M."/>
            <person name="Andrzejewski T.M."/>
            <person name="Davidsen T.M."/>
            <person name="Wayne K.J."/>
            <person name="Tettelin H."/>
            <person name="Glass J.I."/>
            <person name="Rusch D."/>
            <person name="Podicherti R."/>
            <person name="Tsui H.-C.T."/>
            <person name="Winkler M.E."/>
        </authorList>
    </citation>
    <scope>NUCLEOTIDE SEQUENCE</scope>
</reference>
<dbReference type="AlphaFoldDB" id="A0A382UG67"/>
<dbReference type="PANTHER" id="PTHR42693:SF53">
    <property type="entry name" value="ENDO-4-O-SULFATASE"/>
    <property type="match status" value="1"/>
</dbReference>
<comment type="similarity">
    <text evidence="1">Belongs to the sulfatase family.</text>
</comment>
<keyword evidence="2" id="KW-0378">Hydrolase</keyword>
<evidence type="ECO:0000256" key="2">
    <source>
        <dbReference type="ARBA" id="ARBA00022801"/>
    </source>
</evidence>
<evidence type="ECO:0000313" key="4">
    <source>
        <dbReference type="EMBL" id="SVD33112.1"/>
    </source>
</evidence>
<dbReference type="PANTHER" id="PTHR42693">
    <property type="entry name" value="ARYLSULFATASE FAMILY MEMBER"/>
    <property type="match status" value="1"/>
</dbReference>
<dbReference type="Pfam" id="PF00884">
    <property type="entry name" value="Sulfatase"/>
    <property type="match status" value="1"/>
</dbReference>
<evidence type="ECO:0000259" key="3">
    <source>
        <dbReference type="Pfam" id="PF00884"/>
    </source>
</evidence>
<dbReference type="Gene3D" id="3.40.720.10">
    <property type="entry name" value="Alkaline Phosphatase, subunit A"/>
    <property type="match status" value="1"/>
</dbReference>
<evidence type="ECO:0000256" key="1">
    <source>
        <dbReference type="ARBA" id="ARBA00008779"/>
    </source>
</evidence>
<accession>A0A382UG67</accession>
<feature type="non-terminal residue" evidence="4">
    <location>
        <position position="293"/>
    </location>
</feature>
<dbReference type="InterPro" id="IPR050738">
    <property type="entry name" value="Sulfatase"/>
</dbReference>
<name>A0A382UG67_9ZZZZ</name>
<sequence length="293" mass="33411">TGKPFFHYLPYTAPHYPIHAKPDDIAKYKGRYKAGWDALRKTRYARQVKMGLIDPKVYPEPGPNPTNQIFTEGKSDDEEWEMLRMETYAAMVDSVDQNIGRVLETLDKLGIDKNTLILFLSDNGACAETPGGANNTEHRPGPKEWYSHVGPNWAYAQNTPFRRYKAHTHEGGIATPLVVRWPAKIRPAQVTHQVGHIIDFLPTFLEAAIGQYPTKNEKGDSLLLLEGISLLSILTGENKKVERPSPLFWHWGGHRAVREGNLKVVWEKRGKSWELYDLSRNRTETRNLAKDQK</sequence>
<protein>
    <recommendedName>
        <fullName evidence="3">Sulfatase N-terminal domain-containing protein</fullName>
    </recommendedName>
</protein>